<organism evidence="1 2">
    <name type="scientific">Comamonas koreensis</name>
    <dbReference type="NCBI Taxonomy" id="160825"/>
    <lineage>
        <taxon>Bacteria</taxon>
        <taxon>Pseudomonadati</taxon>
        <taxon>Pseudomonadota</taxon>
        <taxon>Betaproteobacteria</taxon>
        <taxon>Burkholderiales</taxon>
        <taxon>Comamonadaceae</taxon>
        <taxon>Comamonas</taxon>
    </lineage>
</organism>
<dbReference type="AlphaFoldDB" id="A0AAW4XZN1"/>
<dbReference type="EMBL" id="JAJNCT010000021">
    <property type="protein sequence ID" value="MCD2166832.1"/>
    <property type="molecule type" value="Genomic_DNA"/>
</dbReference>
<accession>A0AAW4XZN1</accession>
<gene>
    <name evidence="1" type="ORF">LPW39_17040</name>
</gene>
<comment type="caution">
    <text evidence="1">The sequence shown here is derived from an EMBL/GenBank/DDBJ whole genome shotgun (WGS) entry which is preliminary data.</text>
</comment>
<dbReference type="RefSeq" id="WP_230777966.1">
    <property type="nucleotide sequence ID" value="NZ_JAJNCT010000021.1"/>
</dbReference>
<proteinExistence type="predicted"/>
<evidence type="ECO:0000313" key="1">
    <source>
        <dbReference type="EMBL" id="MCD2166832.1"/>
    </source>
</evidence>
<name>A0AAW4XZN1_9BURK</name>
<protein>
    <submittedName>
        <fullName evidence="1">Uncharacterized protein</fullName>
    </submittedName>
</protein>
<sequence>MDTLITVSLAALGLSAVAAAVVMALRLAGMLGGAIVGRSMRNSGSTCAPLNAPTTLPTPEQQTALAEIERINAAVRRYDEAMAAKP</sequence>
<reference evidence="1 2" key="1">
    <citation type="submission" date="2021-11" db="EMBL/GenBank/DDBJ databases">
        <title>Genome sequence.</title>
        <authorList>
            <person name="Sun Q."/>
        </authorList>
    </citation>
    <scope>NUCLEOTIDE SEQUENCE [LARGE SCALE GENOMIC DNA]</scope>
    <source>
        <strain evidence="1 2">KCTC 12005</strain>
    </source>
</reference>
<keyword evidence="2" id="KW-1185">Reference proteome</keyword>
<evidence type="ECO:0000313" key="2">
    <source>
        <dbReference type="Proteomes" id="UP001199260"/>
    </source>
</evidence>
<dbReference type="Proteomes" id="UP001199260">
    <property type="component" value="Unassembled WGS sequence"/>
</dbReference>